<proteinExistence type="predicted"/>
<accession>A0AAD5X820</accession>
<evidence type="ECO:0000256" key="8">
    <source>
        <dbReference type="PROSITE-ProRule" id="PRU00042"/>
    </source>
</evidence>
<dbReference type="Pfam" id="PF12874">
    <property type="entry name" value="zf-met"/>
    <property type="match status" value="1"/>
</dbReference>
<dbReference type="SUPFAM" id="SSF57667">
    <property type="entry name" value="beta-beta-alpha zinc fingers"/>
    <property type="match status" value="3"/>
</dbReference>
<keyword evidence="6" id="KW-0804">Transcription</keyword>
<feature type="region of interest" description="Disordered" evidence="9">
    <location>
        <begin position="220"/>
        <end position="249"/>
    </location>
</feature>
<evidence type="ECO:0000256" key="7">
    <source>
        <dbReference type="ARBA" id="ARBA00023242"/>
    </source>
</evidence>
<dbReference type="SMART" id="SM00355">
    <property type="entry name" value="ZnF_C2H2"/>
    <property type="match status" value="5"/>
</dbReference>
<evidence type="ECO:0000256" key="2">
    <source>
        <dbReference type="ARBA" id="ARBA00022723"/>
    </source>
</evidence>
<organism evidence="11 12">
    <name type="scientific">Rhizophlyctis rosea</name>
    <dbReference type="NCBI Taxonomy" id="64517"/>
    <lineage>
        <taxon>Eukaryota</taxon>
        <taxon>Fungi</taxon>
        <taxon>Fungi incertae sedis</taxon>
        <taxon>Chytridiomycota</taxon>
        <taxon>Chytridiomycota incertae sedis</taxon>
        <taxon>Chytridiomycetes</taxon>
        <taxon>Rhizophlyctidales</taxon>
        <taxon>Rhizophlyctidaceae</taxon>
        <taxon>Rhizophlyctis</taxon>
    </lineage>
</organism>
<dbReference type="GO" id="GO:0008270">
    <property type="term" value="F:zinc ion binding"/>
    <property type="evidence" value="ECO:0007669"/>
    <property type="project" value="UniProtKB-KW"/>
</dbReference>
<comment type="caution">
    <text evidence="11">The sequence shown here is derived from an EMBL/GenBank/DDBJ whole genome shotgun (WGS) entry which is preliminary data.</text>
</comment>
<dbReference type="FunFam" id="3.30.160.60:FF:000446">
    <property type="entry name" value="Zinc finger protein"/>
    <property type="match status" value="1"/>
</dbReference>
<keyword evidence="5" id="KW-0805">Transcription regulation</keyword>
<dbReference type="AlphaFoldDB" id="A0AAD5X820"/>
<sequence length="249" mass="28239">MIVFLAHHFGRLTVCLGTPRYTCGHPTCTTHFLKWTQLLTHTRTAHPPICSVCQKSFTTRSSLKSHLKTHDSKRETIKCTWEGCKKVFMSEKARNVHVRTGHEGVRAWVCDWEGCGRGFGHKHEVVRHRRVVHEAPKQRKPRSDTIPKPNILELLTGDQEAYNQRVGRKIPCPFGGCVAKFRRESDLEKHVELAHVGKEEEIGDGFAEKVNAESVEEVEREMFGEDLDADGSTDGEWSPGEEEGNSEDL</sequence>
<feature type="domain" description="C2H2-type" evidence="10">
    <location>
        <begin position="108"/>
        <end position="138"/>
    </location>
</feature>
<dbReference type="Gene3D" id="3.30.160.60">
    <property type="entry name" value="Classic Zinc Finger"/>
    <property type="match status" value="2"/>
</dbReference>
<dbReference type="PANTHER" id="PTHR46179">
    <property type="entry name" value="ZINC FINGER PROTEIN"/>
    <property type="match status" value="1"/>
</dbReference>
<keyword evidence="2" id="KW-0479">Metal-binding</keyword>
<dbReference type="PROSITE" id="PS50157">
    <property type="entry name" value="ZINC_FINGER_C2H2_2"/>
    <property type="match status" value="4"/>
</dbReference>
<keyword evidence="3 8" id="KW-0863">Zinc-finger</keyword>
<keyword evidence="12" id="KW-1185">Reference proteome</keyword>
<feature type="domain" description="C2H2-type" evidence="10">
    <location>
        <begin position="48"/>
        <end position="75"/>
    </location>
</feature>
<evidence type="ECO:0000256" key="1">
    <source>
        <dbReference type="ARBA" id="ARBA00004123"/>
    </source>
</evidence>
<feature type="domain" description="C2H2-type" evidence="10">
    <location>
        <begin position="170"/>
        <end position="200"/>
    </location>
</feature>
<dbReference type="Proteomes" id="UP001212841">
    <property type="component" value="Unassembled WGS sequence"/>
</dbReference>
<feature type="domain" description="C2H2-type" evidence="10">
    <location>
        <begin position="77"/>
        <end position="107"/>
    </location>
</feature>
<evidence type="ECO:0000256" key="9">
    <source>
        <dbReference type="SAM" id="MobiDB-lite"/>
    </source>
</evidence>
<evidence type="ECO:0000256" key="3">
    <source>
        <dbReference type="ARBA" id="ARBA00022771"/>
    </source>
</evidence>
<evidence type="ECO:0000313" key="11">
    <source>
        <dbReference type="EMBL" id="KAJ3055493.1"/>
    </source>
</evidence>
<dbReference type="InterPro" id="IPR051061">
    <property type="entry name" value="Zinc_finger_trans_reg"/>
</dbReference>
<dbReference type="PANTHER" id="PTHR46179:SF13">
    <property type="entry name" value="C2H2-TYPE DOMAIN-CONTAINING PROTEIN"/>
    <property type="match status" value="1"/>
</dbReference>
<evidence type="ECO:0000256" key="5">
    <source>
        <dbReference type="ARBA" id="ARBA00023015"/>
    </source>
</evidence>
<protein>
    <recommendedName>
        <fullName evidence="10">C2H2-type domain-containing protein</fullName>
    </recommendedName>
</protein>
<dbReference type="EMBL" id="JADGJD010000076">
    <property type="protein sequence ID" value="KAJ3055493.1"/>
    <property type="molecule type" value="Genomic_DNA"/>
</dbReference>
<dbReference type="GO" id="GO:0005634">
    <property type="term" value="C:nucleus"/>
    <property type="evidence" value="ECO:0007669"/>
    <property type="project" value="UniProtKB-SubCell"/>
</dbReference>
<evidence type="ECO:0000256" key="6">
    <source>
        <dbReference type="ARBA" id="ARBA00023163"/>
    </source>
</evidence>
<evidence type="ECO:0000313" key="12">
    <source>
        <dbReference type="Proteomes" id="UP001212841"/>
    </source>
</evidence>
<reference evidence="11" key="1">
    <citation type="submission" date="2020-05" db="EMBL/GenBank/DDBJ databases">
        <title>Phylogenomic resolution of chytrid fungi.</title>
        <authorList>
            <person name="Stajich J.E."/>
            <person name="Amses K."/>
            <person name="Simmons R."/>
            <person name="Seto K."/>
            <person name="Myers J."/>
            <person name="Bonds A."/>
            <person name="Quandt C.A."/>
            <person name="Barry K."/>
            <person name="Liu P."/>
            <person name="Grigoriev I."/>
            <person name="Longcore J.E."/>
            <person name="James T.Y."/>
        </authorList>
    </citation>
    <scope>NUCLEOTIDE SEQUENCE</scope>
    <source>
        <strain evidence="11">JEL0318</strain>
    </source>
</reference>
<gene>
    <name evidence="11" type="ORF">HK097_010352</name>
</gene>
<comment type="subcellular location">
    <subcellularLocation>
        <location evidence="1">Nucleus</location>
    </subcellularLocation>
</comment>
<evidence type="ECO:0000259" key="10">
    <source>
        <dbReference type="PROSITE" id="PS50157"/>
    </source>
</evidence>
<dbReference type="InterPro" id="IPR013087">
    <property type="entry name" value="Znf_C2H2_type"/>
</dbReference>
<dbReference type="GO" id="GO:0006357">
    <property type="term" value="P:regulation of transcription by RNA polymerase II"/>
    <property type="evidence" value="ECO:0007669"/>
    <property type="project" value="TreeGrafter"/>
</dbReference>
<keyword evidence="4" id="KW-0862">Zinc</keyword>
<evidence type="ECO:0000256" key="4">
    <source>
        <dbReference type="ARBA" id="ARBA00022833"/>
    </source>
</evidence>
<name>A0AAD5X820_9FUNG</name>
<keyword evidence="7" id="KW-0539">Nucleus</keyword>
<dbReference type="PROSITE" id="PS00028">
    <property type="entry name" value="ZINC_FINGER_C2H2_1"/>
    <property type="match status" value="4"/>
</dbReference>
<dbReference type="InterPro" id="IPR036236">
    <property type="entry name" value="Znf_C2H2_sf"/>
</dbReference>